<sequence length="102" mass="11996">MISKDYHTTYLVNRDMFLANFDYLWSYNNKAEQVIAVKQGDKVIGYYLPPFAAKKFDQKIENAETKHQQDLILIKELRKQIKVLDARNKLQADLNEDNNTSL</sequence>
<dbReference type="Proteomes" id="UP000195868">
    <property type="component" value="Unassembled WGS sequence"/>
</dbReference>
<dbReference type="EMBL" id="NFHN01000061">
    <property type="protein sequence ID" value="OUN42177.1"/>
    <property type="molecule type" value="Genomic_DNA"/>
</dbReference>
<reference evidence="2" key="1">
    <citation type="submission" date="2017-04" db="EMBL/GenBank/DDBJ databases">
        <title>Function of individual gut microbiota members based on whole genome sequencing of pure cultures obtained from chicken caecum.</title>
        <authorList>
            <person name="Medvecky M."/>
            <person name="Cejkova D."/>
            <person name="Polansky O."/>
            <person name="Karasova D."/>
            <person name="Kubasova T."/>
            <person name="Cizek A."/>
            <person name="Rychlik I."/>
        </authorList>
    </citation>
    <scope>NUCLEOTIDE SEQUENCE [LARGE SCALE GENOMIC DNA]</scope>
    <source>
        <strain evidence="2">An71</strain>
    </source>
</reference>
<evidence type="ECO:0000313" key="2">
    <source>
        <dbReference type="Proteomes" id="UP000195868"/>
    </source>
</evidence>
<dbReference type="AlphaFoldDB" id="A0A1Y3U4Z6"/>
<accession>A0A1Y3U4Z6</accession>
<organism evidence="1 2">
    <name type="scientific">Limosilactobacillus reuteri</name>
    <name type="common">Lactobacillus reuteri</name>
    <dbReference type="NCBI Taxonomy" id="1598"/>
    <lineage>
        <taxon>Bacteria</taxon>
        <taxon>Bacillati</taxon>
        <taxon>Bacillota</taxon>
        <taxon>Bacilli</taxon>
        <taxon>Lactobacillales</taxon>
        <taxon>Lactobacillaceae</taxon>
        <taxon>Limosilactobacillus</taxon>
    </lineage>
</organism>
<proteinExistence type="predicted"/>
<dbReference type="RefSeq" id="WP_087216077.1">
    <property type="nucleotide sequence ID" value="NZ_CABFNG010000084.1"/>
</dbReference>
<name>A0A1Y3U4Z6_LIMRT</name>
<comment type="caution">
    <text evidence="1">The sequence shown here is derived from an EMBL/GenBank/DDBJ whole genome shotgun (WGS) entry which is preliminary data.</text>
</comment>
<gene>
    <name evidence="1" type="ORF">B5G22_10680</name>
</gene>
<protein>
    <submittedName>
        <fullName evidence="1">Uncharacterized protein</fullName>
    </submittedName>
</protein>
<evidence type="ECO:0000313" key="1">
    <source>
        <dbReference type="EMBL" id="OUN42177.1"/>
    </source>
</evidence>